<dbReference type="Pfam" id="PF00166">
    <property type="entry name" value="Cpn10"/>
    <property type="match status" value="1"/>
</dbReference>
<keyword evidence="1" id="KW-0143">Chaperone</keyword>
<protein>
    <submittedName>
        <fullName evidence="2">Co-chaperonin GroES</fullName>
    </submittedName>
</protein>
<name>A0A221S4J5_9VIRU</name>
<reference evidence="2" key="1">
    <citation type="submission" date="2016-03" db="EMBL/GenBank/DDBJ databases">
        <title>Novel chaperonins are prevalent in the virioplankton and link to viral biology and ecology.</title>
        <authorList>
            <person name="Marine R.L."/>
            <person name="Nasko D.J."/>
            <person name="Polson S.W."/>
            <person name="Wommack K.E."/>
        </authorList>
    </citation>
    <scope>NUCLEOTIDE SEQUENCE</scope>
</reference>
<accession>A0A221S4J5</accession>
<gene>
    <name evidence="2" type="primary">groES</name>
</gene>
<dbReference type="SUPFAM" id="SSF50129">
    <property type="entry name" value="GroES-like"/>
    <property type="match status" value="1"/>
</dbReference>
<dbReference type="InterPro" id="IPR037124">
    <property type="entry name" value="Chaperonin_GroES_sf"/>
</dbReference>
<dbReference type="GO" id="GO:0005524">
    <property type="term" value="F:ATP binding"/>
    <property type="evidence" value="ECO:0007669"/>
    <property type="project" value="InterPro"/>
</dbReference>
<evidence type="ECO:0000313" key="2">
    <source>
        <dbReference type="EMBL" id="ASN63695.1"/>
    </source>
</evidence>
<dbReference type="InterPro" id="IPR011032">
    <property type="entry name" value="GroES-like_sf"/>
</dbReference>
<dbReference type="EMBL" id="KU971101">
    <property type="protein sequence ID" value="ASN63695.1"/>
    <property type="molecule type" value="Genomic_DNA"/>
</dbReference>
<dbReference type="CDD" id="cd00320">
    <property type="entry name" value="cpn10"/>
    <property type="match status" value="1"/>
</dbReference>
<proteinExistence type="predicted"/>
<dbReference type="Gene3D" id="2.30.33.40">
    <property type="entry name" value="GroES chaperonin"/>
    <property type="match status" value="1"/>
</dbReference>
<sequence length="126" mass="14039">MMTDAAEKIEVTDEELESQLPKPVGYRLLIAMPEVEEKFESGLLKAAITKNHESVLSIIGLVLDMGEQAYSDGDRFPTGPWCRVGDYVMFRANTGTRFRVGGVEYRLMNDDSIEAVVADPRGVQRV</sequence>
<organism evidence="2">
    <name type="scientific">uncultured virus</name>
    <dbReference type="NCBI Taxonomy" id="340016"/>
    <lineage>
        <taxon>Viruses</taxon>
        <taxon>environmental samples</taxon>
    </lineage>
</organism>
<evidence type="ECO:0000256" key="1">
    <source>
        <dbReference type="ARBA" id="ARBA00023186"/>
    </source>
</evidence>
<dbReference type="GO" id="GO:0044183">
    <property type="term" value="F:protein folding chaperone"/>
    <property type="evidence" value="ECO:0007669"/>
    <property type="project" value="InterPro"/>
</dbReference>
<dbReference type="InterPro" id="IPR020818">
    <property type="entry name" value="Chaperonin_GroES"/>
</dbReference>